<organism evidence="2">
    <name type="scientific">uncultured Armatimonadetes bacterium</name>
    <dbReference type="NCBI Taxonomy" id="157466"/>
    <lineage>
        <taxon>Bacteria</taxon>
        <taxon>Bacillati</taxon>
        <taxon>Armatimonadota</taxon>
        <taxon>environmental samples</taxon>
    </lineage>
</organism>
<dbReference type="SMART" id="SM00880">
    <property type="entry name" value="CHAD"/>
    <property type="match status" value="1"/>
</dbReference>
<gene>
    <name evidence="2" type="ORF">AVDCRST_MAG63-3038</name>
</gene>
<dbReference type="InterPro" id="IPR038186">
    <property type="entry name" value="CHAD_dom_sf"/>
</dbReference>
<dbReference type="Pfam" id="PF05235">
    <property type="entry name" value="CHAD"/>
    <property type="match status" value="1"/>
</dbReference>
<evidence type="ECO:0000259" key="1">
    <source>
        <dbReference type="PROSITE" id="PS51708"/>
    </source>
</evidence>
<dbReference type="InterPro" id="IPR007899">
    <property type="entry name" value="CHAD_dom"/>
</dbReference>
<sequence>MAKATYDFPADIAFRDAARRILLLQFHKMMDNAPGTRAGEDIEALHDMRVGSRRLRAALSVFAKVFPKDEYRMLDKQIGDITDALGAVRDLDVQLDYLRNYRNSLPENEAYGITRLIERRGGLRDSERKKLVKALDRLEKEKFSGRFRKALDKAVPGTNDPVLDEERAGG</sequence>
<proteinExistence type="predicted"/>
<dbReference type="AlphaFoldDB" id="A0A6J4JB19"/>
<name>A0A6J4JB19_9BACT</name>
<reference evidence="2" key="1">
    <citation type="submission" date="2020-02" db="EMBL/GenBank/DDBJ databases">
        <authorList>
            <person name="Meier V. D."/>
        </authorList>
    </citation>
    <scope>NUCLEOTIDE SEQUENCE</scope>
    <source>
        <strain evidence="2">AVDCRST_MAG63</strain>
    </source>
</reference>
<protein>
    <submittedName>
        <fullName evidence="2">Adenylate cyclase</fullName>
        <ecNumber evidence="2">4.6.1.1</ecNumber>
    </submittedName>
</protein>
<dbReference type="Gene3D" id="1.40.20.10">
    <property type="entry name" value="CHAD domain"/>
    <property type="match status" value="1"/>
</dbReference>
<dbReference type="PANTHER" id="PTHR39339:SF1">
    <property type="entry name" value="CHAD DOMAIN-CONTAINING PROTEIN"/>
    <property type="match status" value="1"/>
</dbReference>
<evidence type="ECO:0000313" key="2">
    <source>
        <dbReference type="EMBL" id="CAA9272692.1"/>
    </source>
</evidence>
<dbReference type="PANTHER" id="PTHR39339">
    <property type="entry name" value="SLR1444 PROTEIN"/>
    <property type="match status" value="1"/>
</dbReference>
<dbReference type="GO" id="GO:0004016">
    <property type="term" value="F:adenylate cyclase activity"/>
    <property type="evidence" value="ECO:0007669"/>
    <property type="project" value="UniProtKB-EC"/>
</dbReference>
<accession>A0A6J4JB19</accession>
<dbReference type="EC" id="4.6.1.1" evidence="2"/>
<dbReference type="EMBL" id="CADCTO010000398">
    <property type="protein sequence ID" value="CAA9272692.1"/>
    <property type="molecule type" value="Genomic_DNA"/>
</dbReference>
<keyword evidence="2" id="KW-0456">Lyase</keyword>
<dbReference type="PROSITE" id="PS51708">
    <property type="entry name" value="CHAD"/>
    <property type="match status" value="1"/>
</dbReference>
<feature type="domain" description="CHAD" evidence="1">
    <location>
        <begin position="11"/>
        <end position="170"/>
    </location>
</feature>